<evidence type="ECO:0000256" key="1">
    <source>
        <dbReference type="SAM" id="SignalP"/>
    </source>
</evidence>
<feature type="signal peptide" evidence="1">
    <location>
        <begin position="1"/>
        <end position="19"/>
    </location>
</feature>
<evidence type="ECO:0000313" key="2">
    <source>
        <dbReference type="EMBL" id="ADJ58530.1"/>
    </source>
</evidence>
<accession>D9HQ42</accession>
<protein>
    <submittedName>
        <fullName evidence="2">Seminal fluid protein HACP028</fullName>
    </submittedName>
</protein>
<name>D9HQ42_HELEA</name>
<proteinExistence type="evidence at transcript level"/>
<reference evidence="2" key="1">
    <citation type="journal article" date="2010" name="Mol. Biol. Evol.">
        <title>Combined EST and proteomic analysis identifies rapidly evolving seminal fluid proteins in Heliconius butterflies.</title>
        <authorList>
            <person name="Walters J.R."/>
            <person name="Harrison R.G."/>
        </authorList>
    </citation>
    <scope>NUCLEOTIDE SEQUENCE</scope>
</reference>
<dbReference type="AlphaFoldDB" id="D9HQ42"/>
<organism evidence="2">
    <name type="scientific">Heliconius erato</name>
    <name type="common">Crimson patched longwing butterfly</name>
    <dbReference type="NCBI Taxonomy" id="33431"/>
    <lineage>
        <taxon>Eukaryota</taxon>
        <taxon>Metazoa</taxon>
        <taxon>Ecdysozoa</taxon>
        <taxon>Arthropoda</taxon>
        <taxon>Hexapoda</taxon>
        <taxon>Insecta</taxon>
        <taxon>Pterygota</taxon>
        <taxon>Neoptera</taxon>
        <taxon>Endopterygota</taxon>
        <taxon>Lepidoptera</taxon>
        <taxon>Glossata</taxon>
        <taxon>Ditrysia</taxon>
        <taxon>Papilionoidea</taxon>
        <taxon>Nymphalidae</taxon>
        <taxon>Heliconiinae</taxon>
        <taxon>Heliconiini</taxon>
        <taxon>Heliconius</taxon>
    </lineage>
</organism>
<sequence length="56" mass="6730">MKLLFYCAIGFVLIVNVLSQVPYDYIPLGRRRDRPHPSDVNLDYERLFPSRRKYLD</sequence>
<dbReference type="EMBL" id="HM023797">
    <property type="protein sequence ID" value="ADJ58530.1"/>
    <property type="molecule type" value="mRNA"/>
</dbReference>
<feature type="chain" id="PRO_5003125228" evidence="1">
    <location>
        <begin position="20"/>
        <end position="56"/>
    </location>
</feature>
<keyword evidence="1" id="KW-0732">Signal</keyword>